<evidence type="ECO:0000259" key="10">
    <source>
        <dbReference type="Pfam" id="PF01035"/>
    </source>
</evidence>
<evidence type="ECO:0000256" key="1">
    <source>
        <dbReference type="ARBA" id="ARBA00001286"/>
    </source>
</evidence>
<evidence type="ECO:0000256" key="9">
    <source>
        <dbReference type="HAMAP-Rule" id="MF_00772"/>
    </source>
</evidence>
<dbReference type="InterPro" id="IPR001497">
    <property type="entry name" value="MethylDNA_cys_MeTrfase_AS"/>
</dbReference>
<sequence length="152" mass="16905">MEQVFRGYYQSPIGLMEIQASDKAITAIRFCEERGAENPNAVIRECITQLDEYFSGKRKDFQLNLAPKGSAFSRKVWGALCSIPFGETRSYQQIAAATGNEKACRAVGNANRNNPIPILIPCHRVIGKGGTLTGYNGGLWRKEWLLKHEARG</sequence>
<comment type="catalytic activity">
    <reaction evidence="8 9">
        <text>a 6-O-methyl-2'-deoxyguanosine in DNA + L-cysteinyl-[protein] = S-methyl-L-cysteinyl-[protein] + a 2'-deoxyguanosine in DNA</text>
        <dbReference type="Rhea" id="RHEA:24000"/>
        <dbReference type="Rhea" id="RHEA-COMP:10131"/>
        <dbReference type="Rhea" id="RHEA-COMP:10132"/>
        <dbReference type="Rhea" id="RHEA-COMP:11367"/>
        <dbReference type="Rhea" id="RHEA-COMP:11368"/>
        <dbReference type="ChEBI" id="CHEBI:29950"/>
        <dbReference type="ChEBI" id="CHEBI:82612"/>
        <dbReference type="ChEBI" id="CHEBI:85445"/>
        <dbReference type="ChEBI" id="CHEBI:85448"/>
        <dbReference type="EC" id="2.1.1.63"/>
    </reaction>
</comment>
<dbReference type="InterPro" id="IPR008332">
    <property type="entry name" value="MethylG_MeTrfase_N"/>
</dbReference>
<keyword evidence="7 9" id="KW-0234">DNA repair</keyword>
<accession>A0A1M6HCT6</accession>
<dbReference type="Proteomes" id="UP000324781">
    <property type="component" value="Unassembled WGS sequence"/>
</dbReference>
<dbReference type="PANTHER" id="PTHR10815">
    <property type="entry name" value="METHYLATED-DNA--PROTEIN-CYSTEINE METHYLTRANSFERASE"/>
    <property type="match status" value="1"/>
</dbReference>
<dbReference type="PANTHER" id="PTHR10815:SF5">
    <property type="entry name" value="METHYLATED-DNA--PROTEIN-CYSTEINE METHYLTRANSFERASE"/>
    <property type="match status" value="1"/>
</dbReference>
<proteinExistence type="inferred from homology"/>
<feature type="active site" description="Nucleophile; methyl group acceptor" evidence="9">
    <location>
        <position position="122"/>
    </location>
</feature>
<dbReference type="SUPFAM" id="SSF46767">
    <property type="entry name" value="Methylated DNA-protein cysteine methyltransferase, C-terminal domain"/>
    <property type="match status" value="1"/>
</dbReference>
<comment type="function">
    <text evidence="9">Involved in the cellular defense against the biological effects of O6-methylguanine (O6-MeG) and O4-methylthymine (O4-MeT) in DNA. Repairs the methylated nucleobase in DNA by stoichiometrically transferring the methyl group to a cysteine residue in the enzyme. This is a suicide reaction: the enzyme is irreversibly inactivated.</text>
</comment>
<dbReference type="Pfam" id="PF01035">
    <property type="entry name" value="DNA_binding_1"/>
    <property type="match status" value="1"/>
</dbReference>
<evidence type="ECO:0000256" key="4">
    <source>
        <dbReference type="ARBA" id="ARBA00022603"/>
    </source>
</evidence>
<dbReference type="InterPro" id="IPR023546">
    <property type="entry name" value="MGMT"/>
</dbReference>
<dbReference type="InterPro" id="IPR036217">
    <property type="entry name" value="MethylDNA_cys_MeTrfase_DNAb"/>
</dbReference>
<protein>
    <recommendedName>
        <fullName evidence="9">Methylated-DNA--protein-cysteine methyltransferase</fullName>
        <ecNumber evidence="9">2.1.1.63</ecNumber>
    </recommendedName>
    <alternativeName>
        <fullName evidence="9">6-O-methylguanine-DNA methyltransferase</fullName>
        <shortName evidence="9">MGMT</shortName>
    </alternativeName>
    <alternativeName>
        <fullName evidence="9">O-6-methylguanine-DNA-alkyltransferase</fullName>
    </alternativeName>
</protein>
<dbReference type="FunFam" id="1.10.10.10:FF:000214">
    <property type="entry name" value="Methylated-DNA--protein-cysteine methyltransferase"/>
    <property type="match status" value="1"/>
</dbReference>
<feature type="domain" description="Methylguanine DNA methyltransferase ribonuclease-like" evidence="11">
    <location>
        <begin position="5"/>
        <end position="66"/>
    </location>
</feature>
<dbReference type="Gene3D" id="1.10.10.10">
    <property type="entry name" value="Winged helix-like DNA-binding domain superfamily/Winged helix DNA-binding domain"/>
    <property type="match status" value="1"/>
</dbReference>
<dbReference type="EMBL" id="FQZP01000031">
    <property type="protein sequence ID" value="SHJ19974.1"/>
    <property type="molecule type" value="Genomic_DNA"/>
</dbReference>
<evidence type="ECO:0000256" key="8">
    <source>
        <dbReference type="ARBA" id="ARBA00049348"/>
    </source>
</evidence>
<dbReference type="GO" id="GO:0006307">
    <property type="term" value="P:DNA alkylation repair"/>
    <property type="evidence" value="ECO:0007669"/>
    <property type="project" value="UniProtKB-UniRule"/>
</dbReference>
<dbReference type="PROSITE" id="PS00374">
    <property type="entry name" value="MGMT"/>
    <property type="match status" value="1"/>
</dbReference>
<keyword evidence="3 9" id="KW-0963">Cytoplasm</keyword>
<evidence type="ECO:0000256" key="3">
    <source>
        <dbReference type="ARBA" id="ARBA00022490"/>
    </source>
</evidence>
<keyword evidence="13" id="KW-1185">Reference proteome</keyword>
<keyword evidence="4 9" id="KW-0489">Methyltransferase</keyword>
<dbReference type="InterPro" id="IPR014048">
    <property type="entry name" value="MethylDNA_cys_MeTrfase_DNA-bd"/>
</dbReference>
<evidence type="ECO:0000259" key="11">
    <source>
        <dbReference type="Pfam" id="PF02870"/>
    </source>
</evidence>
<comment type="subcellular location">
    <subcellularLocation>
        <location evidence="9">Cytoplasm</location>
    </subcellularLocation>
</comment>
<gene>
    <name evidence="12" type="ORF">SAMN05444373_103124</name>
</gene>
<comment type="catalytic activity">
    <reaction evidence="1 9">
        <text>a 4-O-methyl-thymidine in DNA + L-cysteinyl-[protein] = a thymidine in DNA + S-methyl-L-cysteinyl-[protein]</text>
        <dbReference type="Rhea" id="RHEA:53428"/>
        <dbReference type="Rhea" id="RHEA-COMP:10131"/>
        <dbReference type="Rhea" id="RHEA-COMP:10132"/>
        <dbReference type="Rhea" id="RHEA-COMP:13555"/>
        <dbReference type="Rhea" id="RHEA-COMP:13556"/>
        <dbReference type="ChEBI" id="CHEBI:29950"/>
        <dbReference type="ChEBI" id="CHEBI:82612"/>
        <dbReference type="ChEBI" id="CHEBI:137386"/>
        <dbReference type="ChEBI" id="CHEBI:137387"/>
        <dbReference type="EC" id="2.1.1.63"/>
    </reaction>
</comment>
<feature type="domain" description="Methylated-DNA-[protein]-cysteine S-methyltransferase DNA binding" evidence="10">
    <location>
        <begin position="71"/>
        <end position="150"/>
    </location>
</feature>
<reference evidence="12 13" key="1">
    <citation type="submission" date="2016-11" db="EMBL/GenBank/DDBJ databases">
        <authorList>
            <person name="Varghese N."/>
            <person name="Submissions S."/>
        </authorList>
    </citation>
    <scope>NUCLEOTIDE SEQUENCE [LARGE SCALE GENOMIC DNA]</scope>
    <source>
        <strain evidence="12 13">DSM 19027</strain>
    </source>
</reference>
<dbReference type="HAMAP" id="MF_00772">
    <property type="entry name" value="OGT"/>
    <property type="match status" value="1"/>
</dbReference>
<dbReference type="InterPro" id="IPR036388">
    <property type="entry name" value="WH-like_DNA-bd_sf"/>
</dbReference>
<dbReference type="GO" id="GO:0005737">
    <property type="term" value="C:cytoplasm"/>
    <property type="evidence" value="ECO:0007669"/>
    <property type="project" value="UniProtKB-SubCell"/>
</dbReference>
<evidence type="ECO:0000256" key="2">
    <source>
        <dbReference type="ARBA" id="ARBA00008711"/>
    </source>
</evidence>
<comment type="miscellaneous">
    <text evidence="9">This enzyme catalyzes only one turnover and therefore is not strictly catalytic. According to one definition, an enzyme is a biocatalyst that acts repeatedly and over many reaction cycles.</text>
</comment>
<dbReference type="Gene3D" id="3.30.160.70">
    <property type="entry name" value="Methylated DNA-protein cysteine methyltransferase domain"/>
    <property type="match status" value="1"/>
</dbReference>
<keyword evidence="5 9" id="KW-0808">Transferase</keyword>
<evidence type="ECO:0000256" key="5">
    <source>
        <dbReference type="ARBA" id="ARBA00022679"/>
    </source>
</evidence>
<dbReference type="CDD" id="cd06445">
    <property type="entry name" value="ATase"/>
    <property type="match status" value="1"/>
</dbReference>
<dbReference type="GO" id="GO:0003908">
    <property type="term" value="F:methylated-DNA-[protein]-cysteine S-methyltransferase activity"/>
    <property type="evidence" value="ECO:0007669"/>
    <property type="project" value="UniProtKB-UniRule"/>
</dbReference>
<comment type="similarity">
    <text evidence="2 9">Belongs to the MGMT family.</text>
</comment>
<dbReference type="EC" id="2.1.1.63" evidence="9"/>
<dbReference type="RefSeq" id="WP_207706822.1">
    <property type="nucleotide sequence ID" value="NZ_DAONMB010000099.1"/>
</dbReference>
<name>A0A1M6HCT6_9FIRM</name>
<evidence type="ECO:0000256" key="6">
    <source>
        <dbReference type="ARBA" id="ARBA00022763"/>
    </source>
</evidence>
<evidence type="ECO:0000313" key="12">
    <source>
        <dbReference type="EMBL" id="SHJ19974.1"/>
    </source>
</evidence>
<dbReference type="NCBIfam" id="TIGR00589">
    <property type="entry name" value="ogt"/>
    <property type="match status" value="1"/>
</dbReference>
<dbReference type="Pfam" id="PF02870">
    <property type="entry name" value="Methyltransf_1N"/>
    <property type="match status" value="1"/>
</dbReference>
<dbReference type="InterPro" id="IPR036631">
    <property type="entry name" value="MGMT_N_sf"/>
</dbReference>
<evidence type="ECO:0000313" key="13">
    <source>
        <dbReference type="Proteomes" id="UP000324781"/>
    </source>
</evidence>
<dbReference type="SUPFAM" id="SSF53155">
    <property type="entry name" value="Methylated DNA-protein cysteine methyltransferase domain"/>
    <property type="match status" value="1"/>
</dbReference>
<dbReference type="GO" id="GO:0032259">
    <property type="term" value="P:methylation"/>
    <property type="evidence" value="ECO:0007669"/>
    <property type="project" value="UniProtKB-KW"/>
</dbReference>
<evidence type="ECO:0000256" key="7">
    <source>
        <dbReference type="ARBA" id="ARBA00023204"/>
    </source>
</evidence>
<dbReference type="AlphaFoldDB" id="A0A1M6HCT6"/>
<organism evidence="12 13">
    <name type="scientific">Thermoclostridium caenicola</name>
    <dbReference type="NCBI Taxonomy" id="659425"/>
    <lineage>
        <taxon>Bacteria</taxon>
        <taxon>Bacillati</taxon>
        <taxon>Bacillota</taxon>
        <taxon>Clostridia</taxon>
        <taxon>Eubacteriales</taxon>
        <taxon>Oscillospiraceae</taxon>
        <taxon>Thermoclostridium</taxon>
    </lineage>
</organism>
<keyword evidence="6 9" id="KW-0227">DNA damage</keyword>